<name>A0A1F7YCL4_9BACT</name>
<comment type="caution">
    <text evidence="2">The sequence shown here is derived from an EMBL/GenBank/DDBJ whole genome shotgun (WGS) entry which is preliminary data.</text>
</comment>
<accession>A0A1F7YCL4</accession>
<sequence>MSKIKIAFVGNYQYNCGSSNALLGYVRAGEAMNCDVRVSDFGYIDKIIRTTIPVANKTWRPDLLVIVYESYPFLSEAKISRICSSTPRSKRILIDPDGKYCQPISYLGDTNHSTAGSYKYWKDLYDSLSDTILQPFLGGNMTKNVYQFLYFGVDNKTSHFRERQKNFDLLYVGNNWYRWHDIKWLVGAIAPIRSRLKKVVLIGQYWSDNIMDEFKKATYSDPEFLHRNNIETLESAPYGKVEAAMSRGLLNPIFIRPILNKLEFVTPRMFETIMADTVPLIPYYFKYAKSLFGDEIEKLILTSEHASSDILRILDNYDQNRSIVKNIRRVFMSKHSYEQRLKQLLQYM</sequence>
<dbReference type="InterPro" id="IPR055259">
    <property type="entry name" value="YkvP/CgeB_Glyco_trans-like"/>
</dbReference>
<dbReference type="AlphaFoldDB" id="A0A1F7YCL4"/>
<proteinExistence type="predicted"/>
<reference evidence="2 3" key="1">
    <citation type="journal article" date="2016" name="Nat. Commun.">
        <title>Thousands of microbial genomes shed light on interconnected biogeochemical processes in an aquifer system.</title>
        <authorList>
            <person name="Anantharaman K."/>
            <person name="Brown C.T."/>
            <person name="Hug L.A."/>
            <person name="Sharon I."/>
            <person name="Castelle C.J."/>
            <person name="Probst A.J."/>
            <person name="Thomas B.C."/>
            <person name="Singh A."/>
            <person name="Wilkins M.J."/>
            <person name="Karaoz U."/>
            <person name="Brodie E.L."/>
            <person name="Williams K.H."/>
            <person name="Hubbard S.S."/>
            <person name="Banfield J.F."/>
        </authorList>
    </citation>
    <scope>NUCLEOTIDE SEQUENCE [LARGE SCALE GENOMIC DNA]</scope>
</reference>
<feature type="domain" description="Spore protein YkvP/CgeB glycosyl transferase-like" evidence="1">
    <location>
        <begin position="195"/>
        <end position="346"/>
    </location>
</feature>
<gene>
    <name evidence="2" type="ORF">A2627_00300</name>
</gene>
<dbReference type="Proteomes" id="UP000178851">
    <property type="component" value="Unassembled WGS sequence"/>
</dbReference>
<organism evidence="2 3">
    <name type="scientific">Candidatus Woesebacteria bacterium RIFCSPHIGHO2_01_FULL_39_28</name>
    <dbReference type="NCBI Taxonomy" id="1802496"/>
    <lineage>
        <taxon>Bacteria</taxon>
        <taxon>Candidatus Woeseibacteriota</taxon>
    </lineage>
</organism>
<dbReference type="Pfam" id="PF13524">
    <property type="entry name" value="Glyco_trans_1_2"/>
    <property type="match status" value="1"/>
</dbReference>
<evidence type="ECO:0000313" key="3">
    <source>
        <dbReference type="Proteomes" id="UP000178851"/>
    </source>
</evidence>
<evidence type="ECO:0000313" key="2">
    <source>
        <dbReference type="EMBL" id="OGM25074.1"/>
    </source>
</evidence>
<evidence type="ECO:0000259" key="1">
    <source>
        <dbReference type="Pfam" id="PF13524"/>
    </source>
</evidence>
<protein>
    <recommendedName>
        <fullName evidence="1">Spore protein YkvP/CgeB glycosyl transferase-like domain-containing protein</fullName>
    </recommendedName>
</protein>
<dbReference type="EMBL" id="MGGI01000023">
    <property type="protein sequence ID" value="OGM25074.1"/>
    <property type="molecule type" value="Genomic_DNA"/>
</dbReference>